<dbReference type="InParanoid" id="A0A1V8SQ06"/>
<evidence type="ECO:0000313" key="2">
    <source>
        <dbReference type="EMBL" id="OQO01246.1"/>
    </source>
</evidence>
<dbReference type="STRING" id="1507870.A0A1V8SQ06"/>
<sequence>MEQNAVDASGPADKRKRAVSSVQGFERENRQCTYDEPPKKRGIQPNYIRTLELALAWVVQYAPAAQVALSQALPLVDSTAHKLISGKDASGAESLQQSWRDGLLCKQIDQLLSGSVVENALEAHVPPITSRKPSHFGVVAILDSPEVSYPREVDSSTSSNDRRHHNDATDRTEPAISRHAALPSDFHDRDALLRVQSPRPSVEINPPIQLKLPLDSWNLLDYFFAFTQSWLPITEKHSVLRTTYSYPGEGLSLDKATGGAHAELWSMLALAAYQVSRIAPLHEDYRHLSRTARQLIPRIAGASINGAIVASENTVGEGVTSGGVKGTGVGHGAFESGHVRALLILALLDATQELWSPAWLNVGIATRLLLLDDTDAKSARRLDSRTLLFAAFVIDSTVSSQLGLRPHIRSSDLQEIDALAEDGMEEWAPWADPIAPDTASKAPSKAWSTFNAITNELRNAENSDSLACATFLQRPLTVRALLVNACNKEGRVQPAKLVANLQAEQMSSPAFSIPAPTGGTVGLQDVDNAHVSHQEIDLSTAPSKDLRSDGFMTIPSGPGDFSYMDNTQDNSMSAPGDASLWPMYDLNDIASGHDIFEELAMLDPVEPLTQQPQFMQNLGFNNPDLDLAEFFGADYQATHSLLTYIQPSHSVKPGGEFG</sequence>
<evidence type="ECO:0008006" key="4">
    <source>
        <dbReference type="Google" id="ProtNLM"/>
    </source>
</evidence>
<dbReference type="AlphaFoldDB" id="A0A1V8SQ06"/>
<dbReference type="GO" id="GO:0045944">
    <property type="term" value="P:positive regulation of transcription by RNA polymerase II"/>
    <property type="evidence" value="ECO:0007669"/>
    <property type="project" value="TreeGrafter"/>
</dbReference>
<evidence type="ECO:0000256" key="1">
    <source>
        <dbReference type="SAM" id="MobiDB-lite"/>
    </source>
</evidence>
<evidence type="ECO:0000313" key="3">
    <source>
        <dbReference type="Proteomes" id="UP000192596"/>
    </source>
</evidence>
<dbReference type="Proteomes" id="UP000192596">
    <property type="component" value="Unassembled WGS sequence"/>
</dbReference>
<name>A0A1V8SQ06_9PEZI</name>
<reference evidence="3" key="1">
    <citation type="submission" date="2017-03" db="EMBL/GenBank/DDBJ databases">
        <title>Genomes of endolithic fungi from Antarctica.</title>
        <authorList>
            <person name="Coleine C."/>
            <person name="Masonjones S."/>
            <person name="Stajich J.E."/>
        </authorList>
    </citation>
    <scope>NUCLEOTIDE SEQUENCE [LARGE SCALE GENOMIC DNA]</scope>
    <source>
        <strain evidence="3">CCFEE 5527</strain>
    </source>
</reference>
<keyword evidence="3" id="KW-1185">Reference proteome</keyword>
<dbReference type="OrthoDB" id="3364175at2759"/>
<comment type="caution">
    <text evidence="2">The sequence shown here is derived from an EMBL/GenBank/DDBJ whole genome shotgun (WGS) entry which is preliminary data.</text>
</comment>
<dbReference type="EMBL" id="NAJO01000031">
    <property type="protein sequence ID" value="OQO01246.1"/>
    <property type="molecule type" value="Genomic_DNA"/>
</dbReference>
<gene>
    <name evidence="2" type="ORF">B0A48_12799</name>
</gene>
<proteinExistence type="predicted"/>
<dbReference type="PANTHER" id="PTHR47655:SF2">
    <property type="entry name" value="QUINIC ACID UTILIZATION ACTIVATOR"/>
    <property type="match status" value="1"/>
</dbReference>
<organism evidence="2 3">
    <name type="scientific">Cryoendolithus antarcticus</name>
    <dbReference type="NCBI Taxonomy" id="1507870"/>
    <lineage>
        <taxon>Eukaryota</taxon>
        <taxon>Fungi</taxon>
        <taxon>Dikarya</taxon>
        <taxon>Ascomycota</taxon>
        <taxon>Pezizomycotina</taxon>
        <taxon>Dothideomycetes</taxon>
        <taxon>Dothideomycetidae</taxon>
        <taxon>Cladosporiales</taxon>
        <taxon>Cladosporiaceae</taxon>
        <taxon>Cryoendolithus</taxon>
    </lineage>
</organism>
<protein>
    <recommendedName>
        <fullName evidence="4">Transcription factor domain-containing protein</fullName>
    </recommendedName>
</protein>
<dbReference type="CDD" id="cd12148">
    <property type="entry name" value="fungal_TF_MHR"/>
    <property type="match status" value="1"/>
</dbReference>
<accession>A0A1V8SQ06</accession>
<dbReference type="InterPro" id="IPR052783">
    <property type="entry name" value="Metabolic/Drug-Res_Regulator"/>
</dbReference>
<feature type="region of interest" description="Disordered" evidence="1">
    <location>
        <begin position="149"/>
        <end position="177"/>
    </location>
</feature>
<feature type="region of interest" description="Disordered" evidence="1">
    <location>
        <begin position="1"/>
        <end position="39"/>
    </location>
</feature>
<dbReference type="PANTHER" id="PTHR47655">
    <property type="entry name" value="QUINIC ACID UTILIZATION ACTIVATOR"/>
    <property type="match status" value="1"/>
</dbReference>
<dbReference type="GO" id="GO:0003700">
    <property type="term" value="F:DNA-binding transcription factor activity"/>
    <property type="evidence" value="ECO:0007669"/>
    <property type="project" value="TreeGrafter"/>
</dbReference>
<feature type="compositionally biased region" description="Basic and acidic residues" evidence="1">
    <location>
        <begin position="149"/>
        <end position="173"/>
    </location>
</feature>